<reference evidence="1" key="1">
    <citation type="journal article" date="2021" name="Proc. Natl. Acad. Sci. U.S.A.">
        <title>A Catalog of Tens of Thousands of Viruses from Human Metagenomes Reveals Hidden Associations with Chronic Diseases.</title>
        <authorList>
            <person name="Tisza M.J."/>
            <person name="Buck C.B."/>
        </authorList>
    </citation>
    <scope>NUCLEOTIDE SEQUENCE</scope>
    <source>
        <strain evidence="1">CtGfF74</strain>
    </source>
</reference>
<organism evidence="1">
    <name type="scientific">Siphoviridae sp. ctGfF74</name>
    <dbReference type="NCBI Taxonomy" id="2826223"/>
    <lineage>
        <taxon>Viruses</taxon>
        <taxon>Duplodnaviria</taxon>
        <taxon>Heunggongvirae</taxon>
        <taxon>Uroviricota</taxon>
        <taxon>Caudoviricetes</taxon>
    </lineage>
</organism>
<proteinExistence type="predicted"/>
<dbReference type="EMBL" id="BK015188">
    <property type="protein sequence ID" value="DAD95024.1"/>
    <property type="molecule type" value="Genomic_DNA"/>
</dbReference>
<evidence type="ECO:0000313" key="1">
    <source>
        <dbReference type="EMBL" id="DAD95024.1"/>
    </source>
</evidence>
<name>A0A8S5NLA8_9CAUD</name>
<accession>A0A8S5NLA8</accession>
<sequence>MRTRQKSLVDFGVYPEDISKLKDICQKATPDQRHSILHCCIDSCPPGLELLVYESIVLGHSYDRIGKREYIPAKRDDFYAYRRKAMSQFYNILRLSREI</sequence>
<protein>
    <submittedName>
        <fullName evidence="1">Uncharacterized protein</fullName>
    </submittedName>
</protein>